<proteinExistence type="predicted"/>
<accession>A0A2H0UQT9</accession>
<organism evidence="2 3">
    <name type="scientific">Candidatus Harrisonbacteria bacterium CG10_big_fil_rev_8_21_14_0_10_44_23</name>
    <dbReference type="NCBI Taxonomy" id="1974585"/>
    <lineage>
        <taxon>Bacteria</taxon>
        <taxon>Candidatus Harrisoniibacteriota</taxon>
    </lineage>
</organism>
<dbReference type="Proteomes" id="UP000229615">
    <property type="component" value="Unassembled WGS sequence"/>
</dbReference>
<dbReference type="AlphaFoldDB" id="A0A2H0UQT9"/>
<feature type="transmembrane region" description="Helical" evidence="1">
    <location>
        <begin position="5"/>
        <end position="24"/>
    </location>
</feature>
<protein>
    <recommendedName>
        <fullName evidence="4">DUF11 domain-containing protein</fullName>
    </recommendedName>
</protein>
<dbReference type="EMBL" id="PFBB01000005">
    <property type="protein sequence ID" value="PIR88758.1"/>
    <property type="molecule type" value="Genomic_DNA"/>
</dbReference>
<name>A0A2H0UQT9_9BACT</name>
<comment type="caution">
    <text evidence="2">The sequence shown here is derived from an EMBL/GenBank/DDBJ whole genome shotgun (WGS) entry which is preliminary data.</text>
</comment>
<keyword evidence="1" id="KW-1133">Transmembrane helix</keyword>
<reference evidence="3" key="1">
    <citation type="submission" date="2017-09" db="EMBL/GenBank/DDBJ databases">
        <title>Depth-based differentiation of microbial function through sediment-hosted aquifers and enrichment of novel symbionts in the deep terrestrial subsurface.</title>
        <authorList>
            <person name="Probst A.J."/>
            <person name="Ladd B."/>
            <person name="Jarett J.K."/>
            <person name="Geller-Mcgrath D.E."/>
            <person name="Sieber C.M.K."/>
            <person name="Emerson J.B."/>
            <person name="Anantharaman K."/>
            <person name="Thomas B.C."/>
            <person name="Malmstrom R."/>
            <person name="Stieglmeier M."/>
            <person name="Klingl A."/>
            <person name="Woyke T."/>
            <person name="Ryan C.M."/>
            <person name="Banfield J.F."/>
        </authorList>
    </citation>
    <scope>NUCLEOTIDE SEQUENCE [LARGE SCALE GENOMIC DNA]</scope>
</reference>
<keyword evidence="1" id="KW-0472">Membrane</keyword>
<keyword evidence="1" id="KW-0812">Transmembrane</keyword>
<evidence type="ECO:0000313" key="3">
    <source>
        <dbReference type="Proteomes" id="UP000229615"/>
    </source>
</evidence>
<gene>
    <name evidence="2" type="ORF">COU09_00475</name>
</gene>
<evidence type="ECO:0000256" key="1">
    <source>
        <dbReference type="SAM" id="Phobius"/>
    </source>
</evidence>
<evidence type="ECO:0000313" key="2">
    <source>
        <dbReference type="EMBL" id="PIR88758.1"/>
    </source>
</evidence>
<sequence>MKKVIWLLIVLIVIAAGIIGFFWYQTYSAKGVQLSLSTPSDVRVGVPFEIKTTVSNDSQAILEEINLSITLPEGLVFMGTNAGKTIARKDIGSLGEGSVTNESFTVLAIEGEESVKKVEAVLSYVPGSLGAALEQRVDRNIVITELGVQIDFETPQKVFRAEEFEMTVKYKNNSDVAFDAFQIRLFYPKGFEYISSDLDPSVSNNVFDIGDLQPGSENQFKIRGTLDGADGGFFDLKTLSSALFLGQRYDLGEKSARVSLAPSPLELSIKVNSKGDDYVAEPGSTMIYEITYKNNTSIGLKDVIIEARPVGEMFDFSRVKVTGGSINSISNIVRWNASGVRALAALPPGETGTVRFEIDLLEEFPVSRLSDRDFTLDVDAEIESRSVPEGVAADKTVGRSILTTKVKGDINFEMVAKFKDAESGILNSGPFPAKINQPTDFTIHWTLSSYSTDIEDVKIAAFLGPNVEYTGEYWSSTGVAPTYNDRTQEIEWGVDSVPATTGIISNPVELIFQIRITPSVTDASGNAMLVGEANLSAKDLFTDTVIRKQAFRVNTSVAN</sequence>
<evidence type="ECO:0008006" key="4">
    <source>
        <dbReference type="Google" id="ProtNLM"/>
    </source>
</evidence>